<gene>
    <name evidence="3" type="ORF">BABINDRAFT_162640</name>
</gene>
<dbReference type="STRING" id="984486.A0A1E3QL28"/>
<dbReference type="Proteomes" id="UP000094336">
    <property type="component" value="Unassembled WGS sequence"/>
</dbReference>
<dbReference type="RefSeq" id="XP_018983737.1">
    <property type="nucleotide sequence ID" value="XM_019129457.1"/>
</dbReference>
<dbReference type="InterPro" id="IPR036915">
    <property type="entry name" value="Cyclin-like_sf"/>
</dbReference>
<accession>A0A1E3QL28</accession>
<feature type="domain" description="Cyclin N-terminal" evidence="2">
    <location>
        <begin position="60"/>
        <end position="150"/>
    </location>
</feature>
<dbReference type="InterPro" id="IPR013922">
    <property type="entry name" value="Cyclin_PHO80-like"/>
</dbReference>
<dbReference type="OrthoDB" id="286814at2759"/>
<dbReference type="InterPro" id="IPR006671">
    <property type="entry name" value="Cyclin_N"/>
</dbReference>
<dbReference type="GO" id="GO:0019901">
    <property type="term" value="F:protein kinase binding"/>
    <property type="evidence" value="ECO:0007669"/>
    <property type="project" value="InterPro"/>
</dbReference>
<evidence type="ECO:0000256" key="1">
    <source>
        <dbReference type="SAM" id="MobiDB-lite"/>
    </source>
</evidence>
<protein>
    <recommendedName>
        <fullName evidence="2">Cyclin N-terminal domain-containing protein</fullName>
    </recommendedName>
</protein>
<dbReference type="EMBL" id="KV454435">
    <property type="protein sequence ID" value="ODQ78409.1"/>
    <property type="molecule type" value="Genomic_DNA"/>
</dbReference>
<evidence type="ECO:0000313" key="3">
    <source>
        <dbReference type="EMBL" id="ODQ78409.1"/>
    </source>
</evidence>
<dbReference type="GO" id="GO:0016538">
    <property type="term" value="F:cyclin-dependent protein serine/threonine kinase regulator activity"/>
    <property type="evidence" value="ECO:0007669"/>
    <property type="project" value="TreeGrafter"/>
</dbReference>
<dbReference type="GO" id="GO:0005634">
    <property type="term" value="C:nucleus"/>
    <property type="evidence" value="ECO:0007669"/>
    <property type="project" value="TreeGrafter"/>
</dbReference>
<dbReference type="CDD" id="cd20557">
    <property type="entry name" value="CYCLIN_ScPCL1-like"/>
    <property type="match status" value="1"/>
</dbReference>
<evidence type="ECO:0000259" key="2">
    <source>
        <dbReference type="Pfam" id="PF00134"/>
    </source>
</evidence>
<sequence>MTSFMTITPPSSSEFKTEPSPSTSNVDSTLINTLLHSIIKIIRGTLAAAVHESLSNTDLKFFIQEILKRSRASKTSIIITCYYLTNLAKCSADVSLPSIKRLFLGCLILSFKFSRDFNFSFKTWSLMSGLEVHDLQTIERAILGGLNYDLYVNGASYTKFETVVNTWLATAAPSELVSEQDAAALEQLTSFKKVSARAVSEAVFTPTSLPPMTPKRNVAYKATTISLPKTPTSIELDSQHGKKRRFSDCSADDEGIHAAFIDALSKRQSLIAV</sequence>
<dbReference type="SUPFAM" id="SSF47954">
    <property type="entry name" value="Cyclin-like"/>
    <property type="match status" value="1"/>
</dbReference>
<name>A0A1E3QL28_9ASCO</name>
<feature type="region of interest" description="Disordered" evidence="1">
    <location>
        <begin position="1"/>
        <end position="25"/>
    </location>
</feature>
<proteinExistence type="predicted"/>
<evidence type="ECO:0000313" key="4">
    <source>
        <dbReference type="Proteomes" id="UP000094336"/>
    </source>
</evidence>
<dbReference type="AlphaFoldDB" id="A0A1E3QL28"/>
<dbReference type="Gene3D" id="1.10.472.10">
    <property type="entry name" value="Cyclin-like"/>
    <property type="match status" value="1"/>
</dbReference>
<dbReference type="GeneID" id="30147310"/>
<dbReference type="Pfam" id="PF00134">
    <property type="entry name" value="Cyclin_N"/>
    <property type="match status" value="1"/>
</dbReference>
<dbReference type="PANTHER" id="PTHR15615:SF36">
    <property type="entry name" value="PHO85 CYCLIN-5"/>
    <property type="match status" value="1"/>
</dbReference>
<dbReference type="GO" id="GO:0000307">
    <property type="term" value="C:cyclin-dependent protein kinase holoenzyme complex"/>
    <property type="evidence" value="ECO:0007669"/>
    <property type="project" value="UniProtKB-ARBA"/>
</dbReference>
<reference evidence="4" key="1">
    <citation type="submission" date="2016-05" db="EMBL/GenBank/DDBJ databases">
        <title>Comparative genomics of biotechnologically important yeasts.</title>
        <authorList>
            <consortium name="DOE Joint Genome Institute"/>
            <person name="Riley R."/>
            <person name="Haridas S."/>
            <person name="Wolfe K.H."/>
            <person name="Lopes M.R."/>
            <person name="Hittinger C.T."/>
            <person name="Goker M."/>
            <person name="Salamov A."/>
            <person name="Wisecaver J."/>
            <person name="Long T.M."/>
            <person name="Aerts A.L."/>
            <person name="Barry K."/>
            <person name="Choi C."/>
            <person name="Clum A."/>
            <person name="Coughlan A.Y."/>
            <person name="Deshpande S."/>
            <person name="Douglass A.P."/>
            <person name="Hanson S.J."/>
            <person name="Klenk H.-P."/>
            <person name="Labutti K."/>
            <person name="Lapidus A."/>
            <person name="Lindquist E."/>
            <person name="Lipzen A."/>
            <person name="Meier-Kolthoff J.P."/>
            <person name="Ohm R.A."/>
            <person name="Otillar R.P."/>
            <person name="Pangilinan J."/>
            <person name="Peng Y."/>
            <person name="Rokas A."/>
            <person name="Rosa C.A."/>
            <person name="Scheuner C."/>
            <person name="Sibirny A.A."/>
            <person name="Slot J.C."/>
            <person name="Stielow J.B."/>
            <person name="Sun H."/>
            <person name="Kurtzman C.P."/>
            <person name="Blackwell M."/>
            <person name="Grigoriev I.V."/>
            <person name="Jeffries T.W."/>
        </authorList>
    </citation>
    <scope>NUCLEOTIDE SEQUENCE [LARGE SCALE GENOMIC DNA]</scope>
    <source>
        <strain evidence="4">NRRL Y-12698</strain>
    </source>
</reference>
<dbReference type="PANTHER" id="PTHR15615">
    <property type="match status" value="1"/>
</dbReference>
<keyword evidence="4" id="KW-1185">Reference proteome</keyword>
<organism evidence="3 4">
    <name type="scientific">Babjeviella inositovora NRRL Y-12698</name>
    <dbReference type="NCBI Taxonomy" id="984486"/>
    <lineage>
        <taxon>Eukaryota</taxon>
        <taxon>Fungi</taxon>
        <taxon>Dikarya</taxon>
        <taxon>Ascomycota</taxon>
        <taxon>Saccharomycotina</taxon>
        <taxon>Pichiomycetes</taxon>
        <taxon>Serinales incertae sedis</taxon>
        <taxon>Babjeviella</taxon>
    </lineage>
</organism>